<dbReference type="Proteomes" id="UP000183255">
    <property type="component" value="Unassembled WGS sequence"/>
</dbReference>
<dbReference type="AlphaFoldDB" id="A0A1G8QM48"/>
<dbReference type="EMBL" id="FNDZ01000007">
    <property type="protein sequence ID" value="SDJ05748.1"/>
    <property type="molecule type" value="Genomic_DNA"/>
</dbReference>
<protein>
    <submittedName>
        <fullName evidence="2">Putative membrane protein</fullName>
    </submittedName>
</protein>
<dbReference type="RefSeq" id="WP_081827616.1">
    <property type="nucleotide sequence ID" value="NZ_FNDZ01000007.1"/>
</dbReference>
<organism evidence="2 3">
    <name type="scientific">Proteiniclasticum ruminis</name>
    <dbReference type="NCBI Taxonomy" id="398199"/>
    <lineage>
        <taxon>Bacteria</taxon>
        <taxon>Bacillati</taxon>
        <taxon>Bacillota</taxon>
        <taxon>Clostridia</taxon>
        <taxon>Eubacteriales</taxon>
        <taxon>Clostridiaceae</taxon>
        <taxon>Proteiniclasticum</taxon>
    </lineage>
</organism>
<evidence type="ECO:0000259" key="1">
    <source>
        <dbReference type="Pfam" id="PF09851"/>
    </source>
</evidence>
<evidence type="ECO:0000313" key="2">
    <source>
        <dbReference type="EMBL" id="SDJ05748.1"/>
    </source>
</evidence>
<dbReference type="Pfam" id="PF09851">
    <property type="entry name" value="SHOCT"/>
    <property type="match status" value="1"/>
</dbReference>
<sequence length="58" mass="6861">MFLIPVLLLVFLYLHYNGRDRLTPSSKGNSALTKLKERYIRGEIDEETYLRMKTVIED</sequence>
<name>A0A1G8QM48_9CLOT</name>
<reference evidence="2 3" key="1">
    <citation type="submission" date="2016-10" db="EMBL/GenBank/DDBJ databases">
        <authorList>
            <person name="de Groot N.N."/>
        </authorList>
    </citation>
    <scope>NUCLEOTIDE SEQUENCE [LARGE SCALE GENOMIC DNA]</scope>
    <source>
        <strain evidence="2 3">CGMCC 1.5058</strain>
    </source>
</reference>
<dbReference type="InterPro" id="IPR018649">
    <property type="entry name" value="SHOCT"/>
</dbReference>
<proteinExistence type="predicted"/>
<accession>A0A1G8QM48</accession>
<feature type="domain" description="SHOCT" evidence="1">
    <location>
        <begin position="31"/>
        <end position="56"/>
    </location>
</feature>
<evidence type="ECO:0000313" key="3">
    <source>
        <dbReference type="Proteomes" id="UP000183255"/>
    </source>
</evidence>
<gene>
    <name evidence="2" type="ORF">SAMN05421804_1072</name>
</gene>